<dbReference type="RefSeq" id="XP_020110781.1">
    <property type="nucleotide sequence ID" value="XM_020255192.1"/>
</dbReference>
<sequence length="205" mass="22990">MPYFAHEYETKLPCSHNKSLPTLIRDIACGHCHGSCLRTPSSSSSDDDVDDYGLDFDTKQVILMEIRNRAMKAKLNPRDFAWSLPPPAHRREVIPPKRKRLIGDDDDDDDDDDDEGESGDDEAYFSVRSCFSRCSSRSAGSMETSAAAAGKADRPRTLEELMSCEGWPFGLFRRAAAAAVTLPPLPSTPADSWMWHKRNLLHYTH</sequence>
<dbReference type="Proteomes" id="UP000515123">
    <property type="component" value="Linkage group 20"/>
</dbReference>
<reference evidence="3" key="2">
    <citation type="submission" date="2025-08" db="UniProtKB">
        <authorList>
            <consortium name="RefSeq"/>
        </authorList>
    </citation>
    <scope>IDENTIFICATION</scope>
    <source>
        <tissue evidence="3">Leaf</tissue>
    </source>
</reference>
<dbReference type="Gramene" id="Aco014757.1.mrna1">
    <property type="protein sequence ID" value="Aco014757.1.mrna1"/>
    <property type="gene ID" value="Aco014757.1.path1"/>
</dbReference>
<dbReference type="AlphaFoldDB" id="A0A6P5GQ54"/>
<dbReference type="OrthoDB" id="1930572at2759"/>
<organism evidence="2 3">
    <name type="scientific">Ananas comosus</name>
    <name type="common">Pineapple</name>
    <name type="synonym">Ananas ananas</name>
    <dbReference type="NCBI Taxonomy" id="4615"/>
    <lineage>
        <taxon>Eukaryota</taxon>
        <taxon>Viridiplantae</taxon>
        <taxon>Streptophyta</taxon>
        <taxon>Embryophyta</taxon>
        <taxon>Tracheophyta</taxon>
        <taxon>Spermatophyta</taxon>
        <taxon>Magnoliopsida</taxon>
        <taxon>Liliopsida</taxon>
        <taxon>Poales</taxon>
        <taxon>Bromeliaceae</taxon>
        <taxon>Bromelioideae</taxon>
        <taxon>Ananas</taxon>
    </lineage>
</organism>
<gene>
    <name evidence="3" type="primary">LOC109725819</name>
</gene>
<dbReference type="GeneID" id="109725819"/>
<dbReference type="PANTHER" id="PTHR36324">
    <property type="entry name" value="OS09G0460100 PROTEIN"/>
    <property type="match status" value="1"/>
</dbReference>
<feature type="compositionally biased region" description="Acidic residues" evidence="1">
    <location>
        <begin position="104"/>
        <end position="121"/>
    </location>
</feature>
<dbReference type="PANTHER" id="PTHR36324:SF1">
    <property type="entry name" value="OS09G0460100 PROTEIN"/>
    <property type="match status" value="1"/>
</dbReference>
<evidence type="ECO:0000313" key="2">
    <source>
        <dbReference type="Proteomes" id="UP000515123"/>
    </source>
</evidence>
<proteinExistence type="predicted"/>
<reference evidence="2" key="1">
    <citation type="journal article" date="2015" name="Nat. Genet.">
        <title>The pineapple genome and the evolution of CAM photosynthesis.</title>
        <authorList>
            <person name="Ming R."/>
            <person name="VanBuren R."/>
            <person name="Wai C.M."/>
            <person name="Tang H."/>
            <person name="Schatz M.C."/>
            <person name="Bowers J.E."/>
            <person name="Lyons E."/>
            <person name="Wang M.L."/>
            <person name="Chen J."/>
            <person name="Biggers E."/>
            <person name="Zhang J."/>
            <person name="Huang L."/>
            <person name="Zhang L."/>
            <person name="Miao W."/>
            <person name="Zhang J."/>
            <person name="Ye Z."/>
            <person name="Miao C."/>
            <person name="Lin Z."/>
            <person name="Wang H."/>
            <person name="Zhou H."/>
            <person name="Yim W.C."/>
            <person name="Priest H.D."/>
            <person name="Zheng C."/>
            <person name="Woodhouse M."/>
            <person name="Edger P.P."/>
            <person name="Guyot R."/>
            <person name="Guo H.B."/>
            <person name="Guo H."/>
            <person name="Zheng G."/>
            <person name="Singh R."/>
            <person name="Sharma A."/>
            <person name="Min X."/>
            <person name="Zheng Y."/>
            <person name="Lee H."/>
            <person name="Gurtowski J."/>
            <person name="Sedlazeck F.J."/>
            <person name="Harkess A."/>
            <person name="McKain M.R."/>
            <person name="Liao Z."/>
            <person name="Fang J."/>
            <person name="Liu J."/>
            <person name="Zhang X."/>
            <person name="Zhang Q."/>
            <person name="Hu W."/>
            <person name="Qin Y."/>
            <person name="Wang K."/>
            <person name="Chen L.Y."/>
            <person name="Shirley N."/>
            <person name="Lin Y.R."/>
            <person name="Liu L.Y."/>
            <person name="Hernandez A.G."/>
            <person name="Wright C.L."/>
            <person name="Bulone V."/>
            <person name="Tuskan G.A."/>
            <person name="Heath K."/>
            <person name="Zee F."/>
            <person name="Moore P.H."/>
            <person name="Sunkar R."/>
            <person name="Leebens-Mack J.H."/>
            <person name="Mockler T."/>
            <person name="Bennetzen J.L."/>
            <person name="Freeling M."/>
            <person name="Sankoff D."/>
            <person name="Paterson A.H."/>
            <person name="Zhu X."/>
            <person name="Yang X."/>
            <person name="Smith J.A."/>
            <person name="Cushman J.C."/>
            <person name="Paull R.E."/>
            <person name="Yu Q."/>
        </authorList>
    </citation>
    <scope>NUCLEOTIDE SEQUENCE [LARGE SCALE GENOMIC DNA]</scope>
    <source>
        <strain evidence="2">cv. F153</strain>
    </source>
</reference>
<name>A0A6P5GQ54_ANACO</name>
<feature type="region of interest" description="Disordered" evidence="1">
    <location>
        <begin position="85"/>
        <end position="121"/>
    </location>
</feature>
<accession>A0A6P5GQ54</accession>
<keyword evidence="2" id="KW-1185">Reference proteome</keyword>
<protein>
    <submittedName>
        <fullName evidence="3">Uncharacterized protein LOC109725819</fullName>
    </submittedName>
</protein>
<evidence type="ECO:0000256" key="1">
    <source>
        <dbReference type="SAM" id="MobiDB-lite"/>
    </source>
</evidence>
<evidence type="ECO:0000313" key="3">
    <source>
        <dbReference type="RefSeq" id="XP_020110781.1"/>
    </source>
</evidence>